<dbReference type="AlphaFoldDB" id="A0A974P410"/>
<reference evidence="1" key="1">
    <citation type="submission" date="2021-01" db="EMBL/GenBank/DDBJ databases">
        <title>Genome sequence of Phenylobacterium sp. 20VBR1 isolated from a valley glaceir, Ny-Alesund, Svalbard.</title>
        <authorList>
            <person name="Thomas F.A."/>
            <person name="Krishnan K.P."/>
            <person name="Sinha R.K."/>
        </authorList>
    </citation>
    <scope>NUCLEOTIDE SEQUENCE</scope>
    <source>
        <strain evidence="1">20VBR1</strain>
    </source>
</reference>
<name>A0A974P410_9CAUL</name>
<dbReference type="EMBL" id="CP068570">
    <property type="protein sequence ID" value="QQZ49960.1"/>
    <property type="molecule type" value="Genomic_DNA"/>
</dbReference>
<dbReference type="Gene3D" id="3.40.190.10">
    <property type="entry name" value="Periplasmic binding protein-like II"/>
    <property type="match status" value="1"/>
</dbReference>
<organism evidence="1">
    <name type="scientific">Phenylobacterium glaciei</name>
    <dbReference type="NCBI Taxonomy" id="2803784"/>
    <lineage>
        <taxon>Bacteria</taxon>
        <taxon>Pseudomonadati</taxon>
        <taxon>Pseudomonadota</taxon>
        <taxon>Alphaproteobacteria</taxon>
        <taxon>Caulobacterales</taxon>
        <taxon>Caulobacteraceae</taxon>
        <taxon>Phenylobacterium</taxon>
    </lineage>
</organism>
<proteinExistence type="predicted"/>
<sequence>MVVPDTYSALGIVARSDMAALIPRRLAMLSAQRGFIQLVEPPYPAPPIELSCLPCATASPTPPSPGCTTCSAK</sequence>
<gene>
    <name evidence="1" type="ORF">JKL49_25255</name>
</gene>
<accession>A0A974P410</accession>
<evidence type="ECO:0000313" key="1">
    <source>
        <dbReference type="EMBL" id="QQZ49960.1"/>
    </source>
</evidence>
<protein>
    <submittedName>
        <fullName evidence="1">Uncharacterized protein</fullName>
    </submittedName>
</protein>